<sequence length="118" mass="13625">MTEEINISKFALQPLIQVSTHLTEIHTNLHWLDLNVLMNYKKLIIIRLHNSPETRLRDCPKELLQTCEKVLPSLENLEIFTICNMKVDCFGMRPLDSNSFGSLSEIDLSGTFRFSHGH</sequence>
<protein>
    <submittedName>
        <fullName evidence="1">Uncharacterized protein</fullName>
    </submittedName>
</protein>
<accession>A0AAV4X179</accession>
<proteinExistence type="predicted"/>
<evidence type="ECO:0000313" key="2">
    <source>
        <dbReference type="Proteomes" id="UP001054945"/>
    </source>
</evidence>
<name>A0AAV4X179_CAEEX</name>
<gene>
    <name evidence="1" type="ORF">CEXT_298241</name>
</gene>
<reference evidence="1 2" key="1">
    <citation type="submission" date="2021-06" db="EMBL/GenBank/DDBJ databases">
        <title>Caerostris extrusa draft genome.</title>
        <authorList>
            <person name="Kono N."/>
            <person name="Arakawa K."/>
        </authorList>
    </citation>
    <scope>NUCLEOTIDE SEQUENCE [LARGE SCALE GENOMIC DNA]</scope>
</reference>
<comment type="caution">
    <text evidence="1">The sequence shown here is derived from an EMBL/GenBank/DDBJ whole genome shotgun (WGS) entry which is preliminary data.</text>
</comment>
<dbReference type="AlphaFoldDB" id="A0AAV4X179"/>
<dbReference type="Proteomes" id="UP001054945">
    <property type="component" value="Unassembled WGS sequence"/>
</dbReference>
<dbReference type="EMBL" id="BPLR01016954">
    <property type="protein sequence ID" value="GIY87574.1"/>
    <property type="molecule type" value="Genomic_DNA"/>
</dbReference>
<organism evidence="1 2">
    <name type="scientific">Caerostris extrusa</name>
    <name type="common">Bark spider</name>
    <name type="synonym">Caerostris bankana</name>
    <dbReference type="NCBI Taxonomy" id="172846"/>
    <lineage>
        <taxon>Eukaryota</taxon>
        <taxon>Metazoa</taxon>
        <taxon>Ecdysozoa</taxon>
        <taxon>Arthropoda</taxon>
        <taxon>Chelicerata</taxon>
        <taxon>Arachnida</taxon>
        <taxon>Araneae</taxon>
        <taxon>Araneomorphae</taxon>
        <taxon>Entelegynae</taxon>
        <taxon>Araneoidea</taxon>
        <taxon>Araneidae</taxon>
        <taxon>Caerostris</taxon>
    </lineage>
</organism>
<evidence type="ECO:0000313" key="1">
    <source>
        <dbReference type="EMBL" id="GIY87574.1"/>
    </source>
</evidence>
<keyword evidence="2" id="KW-1185">Reference proteome</keyword>